<dbReference type="SUPFAM" id="SSF55469">
    <property type="entry name" value="FMN-dependent nitroreductase-like"/>
    <property type="match status" value="1"/>
</dbReference>
<dbReference type="Gene3D" id="3.40.109.10">
    <property type="entry name" value="NADH Oxidase"/>
    <property type="match status" value="1"/>
</dbReference>
<dbReference type="InterPro" id="IPR052544">
    <property type="entry name" value="Bacteriocin_Proc_Enz"/>
</dbReference>
<dbReference type="PANTHER" id="PTHR43745:SF2">
    <property type="entry name" value="NITROREDUCTASE MJ1384-RELATED"/>
    <property type="match status" value="1"/>
</dbReference>
<name>S3BUQ4_9BURK</name>
<dbReference type="InterPro" id="IPR029479">
    <property type="entry name" value="Nitroreductase"/>
</dbReference>
<dbReference type="EMBL" id="ATCF01000030">
    <property type="protein sequence ID" value="EPD97882.1"/>
    <property type="molecule type" value="Genomic_DNA"/>
</dbReference>
<dbReference type="GO" id="GO:0016491">
    <property type="term" value="F:oxidoreductase activity"/>
    <property type="evidence" value="ECO:0007669"/>
    <property type="project" value="InterPro"/>
</dbReference>
<dbReference type="PANTHER" id="PTHR43745">
    <property type="entry name" value="NITROREDUCTASE MJ1384-RELATED"/>
    <property type="match status" value="1"/>
</dbReference>
<dbReference type="PATRIC" id="fig|1203554.3.peg.2105"/>
<dbReference type="Pfam" id="PF00881">
    <property type="entry name" value="Nitroreductase"/>
    <property type="match status" value="1"/>
</dbReference>
<dbReference type="Proteomes" id="UP000014400">
    <property type="component" value="Unassembled WGS sequence"/>
</dbReference>
<comment type="caution">
    <text evidence="2">The sequence shown here is derived from an EMBL/GenBank/DDBJ whole genome shotgun (WGS) entry which is preliminary data.</text>
</comment>
<reference evidence="2 3" key="1">
    <citation type="submission" date="2013-04" db="EMBL/GenBank/DDBJ databases">
        <title>The Genome Sequence of Sutterella wadsworthensis HGA0223.</title>
        <authorList>
            <consortium name="The Broad Institute Genomics Platform"/>
            <person name="Earl A."/>
            <person name="Ward D."/>
            <person name="Feldgarden M."/>
            <person name="Gevers D."/>
            <person name="Schmidt T.M."/>
            <person name="Dover J."/>
            <person name="Dai D."/>
            <person name="Walker B."/>
            <person name="Young S."/>
            <person name="Zeng Q."/>
            <person name="Gargeya S."/>
            <person name="Fitzgerald M."/>
            <person name="Haas B."/>
            <person name="Abouelleil A."/>
            <person name="Allen A.W."/>
            <person name="Alvarado L."/>
            <person name="Arachchi H.M."/>
            <person name="Berlin A.M."/>
            <person name="Chapman S.B."/>
            <person name="Gainer-Dewar J."/>
            <person name="Goldberg J."/>
            <person name="Griggs A."/>
            <person name="Gujja S."/>
            <person name="Hansen M."/>
            <person name="Howarth C."/>
            <person name="Imamovic A."/>
            <person name="Ireland A."/>
            <person name="Larimer J."/>
            <person name="McCowan C."/>
            <person name="Murphy C."/>
            <person name="Pearson M."/>
            <person name="Poon T.W."/>
            <person name="Priest M."/>
            <person name="Roberts A."/>
            <person name="Saif S."/>
            <person name="Shea T."/>
            <person name="Sisk P."/>
            <person name="Sykes S."/>
            <person name="Wortman J."/>
            <person name="Nusbaum C."/>
            <person name="Birren B."/>
        </authorList>
    </citation>
    <scope>NUCLEOTIDE SEQUENCE [LARGE SCALE GENOMIC DNA]</scope>
    <source>
        <strain evidence="2 3">HGA0223</strain>
    </source>
</reference>
<accession>S3BUQ4</accession>
<dbReference type="AlphaFoldDB" id="S3BUQ4"/>
<proteinExistence type="predicted"/>
<organism evidence="2 3">
    <name type="scientific">Sutterella wadsworthensis HGA0223</name>
    <dbReference type="NCBI Taxonomy" id="1203554"/>
    <lineage>
        <taxon>Bacteria</taxon>
        <taxon>Pseudomonadati</taxon>
        <taxon>Pseudomonadota</taxon>
        <taxon>Betaproteobacteria</taxon>
        <taxon>Burkholderiales</taxon>
        <taxon>Sutterellaceae</taxon>
        <taxon>Sutterella</taxon>
    </lineage>
</organism>
<sequence length="194" mass="21189">MVKSISLPAPAILSAPLKDALSQRRTNRECSSEALTDAELAALLWASAGITADDGRRTTPSTLDLRAVSPYVLRKDGVWRWDAAQNELEQLASEDVRKVSTAYQFEYVEKAPVTIAFVVDTERAKTARPTGPYVDAGTMGQSCYLAAASLGLAGCIRASFDHDELRKAMTLDERFEPIVLFTCGRPLSFNSNSR</sequence>
<dbReference type="eggNOG" id="COG0778">
    <property type="taxonomic scope" value="Bacteria"/>
</dbReference>
<dbReference type="HOGENOM" id="CLU_059362_3_1_4"/>
<evidence type="ECO:0000313" key="3">
    <source>
        <dbReference type="Proteomes" id="UP000014400"/>
    </source>
</evidence>
<keyword evidence="3" id="KW-1185">Reference proteome</keyword>
<evidence type="ECO:0000259" key="1">
    <source>
        <dbReference type="Pfam" id="PF00881"/>
    </source>
</evidence>
<dbReference type="InterPro" id="IPR000415">
    <property type="entry name" value="Nitroreductase-like"/>
</dbReference>
<dbReference type="STRING" id="1203554.HMPREF1476_02023"/>
<feature type="domain" description="Nitroreductase" evidence="1">
    <location>
        <begin position="22"/>
        <end position="185"/>
    </location>
</feature>
<evidence type="ECO:0000313" key="2">
    <source>
        <dbReference type="EMBL" id="EPD97882.1"/>
    </source>
</evidence>
<dbReference type="RefSeq" id="WP_016475095.1">
    <property type="nucleotide sequence ID" value="NZ_KE150481.1"/>
</dbReference>
<protein>
    <recommendedName>
        <fullName evidence="1">Nitroreductase domain-containing protein</fullName>
    </recommendedName>
</protein>
<gene>
    <name evidence="2" type="ORF">HMPREF1476_02023</name>
</gene>